<keyword evidence="2" id="KW-0645">Protease</keyword>
<dbReference type="PANTHER" id="PTHR11533">
    <property type="entry name" value="PROTEASE M1 ZINC METALLOPROTEASE"/>
    <property type="match status" value="1"/>
</dbReference>
<dbReference type="InterPro" id="IPR050344">
    <property type="entry name" value="Peptidase_M1_aminopeptidases"/>
</dbReference>
<dbReference type="GO" id="GO:0006508">
    <property type="term" value="P:proteolysis"/>
    <property type="evidence" value="ECO:0007669"/>
    <property type="project" value="TreeGrafter"/>
</dbReference>
<dbReference type="EMBL" id="MU826690">
    <property type="protein sequence ID" value="KAJ7375574.1"/>
    <property type="molecule type" value="Genomic_DNA"/>
</dbReference>
<feature type="non-terminal residue" evidence="2">
    <location>
        <position position="232"/>
    </location>
</feature>
<dbReference type="PANTHER" id="PTHR11533:SF299">
    <property type="entry name" value="AMINOPEPTIDASE"/>
    <property type="match status" value="1"/>
</dbReference>
<proteinExistence type="predicted"/>
<gene>
    <name evidence="2" type="primary">ERAP1_4</name>
    <name evidence="2" type="ORF">OS493_040313</name>
</gene>
<reference evidence="2" key="1">
    <citation type="submission" date="2023-01" db="EMBL/GenBank/DDBJ databases">
        <title>Genome assembly of the deep-sea coral Lophelia pertusa.</title>
        <authorList>
            <person name="Herrera S."/>
            <person name="Cordes E."/>
        </authorList>
    </citation>
    <scope>NUCLEOTIDE SEQUENCE</scope>
    <source>
        <strain evidence="2">USNM1676648</strain>
        <tissue evidence="2">Polyp</tissue>
    </source>
</reference>
<dbReference type="GO" id="GO:0016020">
    <property type="term" value="C:membrane"/>
    <property type="evidence" value="ECO:0007669"/>
    <property type="project" value="TreeGrafter"/>
</dbReference>
<dbReference type="OrthoDB" id="6226506at2759"/>
<organism evidence="2 3">
    <name type="scientific">Desmophyllum pertusum</name>
    <dbReference type="NCBI Taxonomy" id="174260"/>
    <lineage>
        <taxon>Eukaryota</taxon>
        <taxon>Metazoa</taxon>
        <taxon>Cnidaria</taxon>
        <taxon>Anthozoa</taxon>
        <taxon>Hexacorallia</taxon>
        <taxon>Scleractinia</taxon>
        <taxon>Caryophylliina</taxon>
        <taxon>Caryophylliidae</taxon>
        <taxon>Desmophyllum</taxon>
    </lineage>
</organism>
<evidence type="ECO:0000256" key="1">
    <source>
        <dbReference type="SAM" id="MobiDB-lite"/>
    </source>
</evidence>
<keyword evidence="3" id="KW-1185">Reference proteome</keyword>
<dbReference type="Gene3D" id="2.60.40.1910">
    <property type="match status" value="1"/>
</dbReference>
<sequence>MPYGEQSRVWSSKPSWTRGTFQIGISCGAQSNALVDSGKATSTQKHFLLDPNANVTVKSPFNYKWYVPLTYVFQDSPQNPKTTWMNMTDKGLTATVCHRHNNNYCSQALHALCTLDNYVAQNPNSCNLNPQSEHKPATPNPKPHPKPVGLTDLVGLDRFKEFIDFLVFVGFKYQDFIIKLEKSGPVLPSLLSLHGLQRSGSKETLKQVGYYRVHYDDDNWNALIKQLKDDLT</sequence>
<protein>
    <submittedName>
        <fullName evidence="2">Endoplasmic reticulum aminopeptidase 1</fullName>
    </submittedName>
</protein>
<dbReference type="GO" id="GO:0008270">
    <property type="term" value="F:zinc ion binding"/>
    <property type="evidence" value="ECO:0007669"/>
    <property type="project" value="TreeGrafter"/>
</dbReference>
<evidence type="ECO:0000313" key="2">
    <source>
        <dbReference type="EMBL" id="KAJ7375574.1"/>
    </source>
</evidence>
<dbReference type="GO" id="GO:0070006">
    <property type="term" value="F:metalloaminopeptidase activity"/>
    <property type="evidence" value="ECO:0007669"/>
    <property type="project" value="TreeGrafter"/>
</dbReference>
<dbReference type="GO" id="GO:0042277">
    <property type="term" value="F:peptide binding"/>
    <property type="evidence" value="ECO:0007669"/>
    <property type="project" value="TreeGrafter"/>
</dbReference>
<keyword evidence="2" id="KW-0031">Aminopeptidase</keyword>
<keyword evidence="2" id="KW-0378">Hydrolase</keyword>
<dbReference type="Proteomes" id="UP001163046">
    <property type="component" value="Unassembled WGS sequence"/>
</dbReference>
<evidence type="ECO:0000313" key="3">
    <source>
        <dbReference type="Proteomes" id="UP001163046"/>
    </source>
</evidence>
<name>A0A9W9Z701_9CNID</name>
<dbReference type="GO" id="GO:0005615">
    <property type="term" value="C:extracellular space"/>
    <property type="evidence" value="ECO:0007669"/>
    <property type="project" value="TreeGrafter"/>
</dbReference>
<dbReference type="GO" id="GO:0043171">
    <property type="term" value="P:peptide catabolic process"/>
    <property type="evidence" value="ECO:0007669"/>
    <property type="project" value="TreeGrafter"/>
</dbReference>
<dbReference type="GO" id="GO:0005737">
    <property type="term" value="C:cytoplasm"/>
    <property type="evidence" value="ECO:0007669"/>
    <property type="project" value="TreeGrafter"/>
</dbReference>
<dbReference type="AlphaFoldDB" id="A0A9W9Z701"/>
<feature type="region of interest" description="Disordered" evidence="1">
    <location>
        <begin position="126"/>
        <end position="146"/>
    </location>
</feature>
<accession>A0A9W9Z701</accession>
<comment type="caution">
    <text evidence="2">The sequence shown here is derived from an EMBL/GenBank/DDBJ whole genome shotgun (WGS) entry which is preliminary data.</text>
</comment>